<proteinExistence type="predicted"/>
<name>A0ABW9JKS5_9SPHI</name>
<evidence type="ECO:0000256" key="1">
    <source>
        <dbReference type="SAM" id="Phobius"/>
    </source>
</evidence>
<dbReference type="EMBL" id="SRMP02000038">
    <property type="protein sequence ID" value="MFN0293019.1"/>
    <property type="molecule type" value="Genomic_DNA"/>
</dbReference>
<protein>
    <recommendedName>
        <fullName evidence="4">Prepilin type IV endopeptidase peptidase domain-containing protein</fullName>
    </recommendedName>
</protein>
<accession>A0ABW9JKS5</accession>
<keyword evidence="3" id="KW-1185">Reference proteome</keyword>
<feature type="transmembrane region" description="Helical" evidence="1">
    <location>
        <begin position="100"/>
        <end position="117"/>
    </location>
</feature>
<feature type="transmembrane region" description="Helical" evidence="1">
    <location>
        <begin position="73"/>
        <end position="94"/>
    </location>
</feature>
<reference evidence="2 3" key="1">
    <citation type="submission" date="2024-12" db="EMBL/GenBank/DDBJ databases">
        <authorList>
            <person name="Hu S."/>
        </authorList>
    </citation>
    <scope>NUCLEOTIDE SEQUENCE [LARGE SCALE GENOMIC DNA]</scope>
    <source>
        <strain evidence="2 3">P-25</strain>
    </source>
</reference>
<evidence type="ECO:0008006" key="4">
    <source>
        <dbReference type="Google" id="ProtNLM"/>
    </source>
</evidence>
<sequence>MLLLVMMAWQDWKYRAISLWLFVLVGAGLVFLKYEAQGLSVLWEDLKINLVFLVLQFVLLFGYFAIRQRRFVNLFAGYFGEGDLFFLVLLATYLSFANFLVFYVGSLVLVVVLGFYMRKQNPKIPLAGAQALLLALAMGIDGLLPAVDLTENFWLLSFYNL</sequence>
<dbReference type="Proteomes" id="UP001517367">
    <property type="component" value="Unassembled WGS sequence"/>
</dbReference>
<evidence type="ECO:0000313" key="2">
    <source>
        <dbReference type="EMBL" id="MFN0293019.1"/>
    </source>
</evidence>
<dbReference type="RefSeq" id="WP_138731351.1">
    <property type="nucleotide sequence ID" value="NZ_SRMP02000038.1"/>
</dbReference>
<feature type="transmembrane region" description="Helical" evidence="1">
    <location>
        <begin position="46"/>
        <end position="66"/>
    </location>
</feature>
<evidence type="ECO:0000313" key="3">
    <source>
        <dbReference type="Proteomes" id="UP001517367"/>
    </source>
</evidence>
<feature type="transmembrane region" description="Helical" evidence="1">
    <location>
        <begin position="12"/>
        <end position="34"/>
    </location>
</feature>
<keyword evidence="1" id="KW-0472">Membrane</keyword>
<keyword evidence="1" id="KW-1133">Transmembrane helix</keyword>
<organism evidence="2 3">
    <name type="scientific">Pedobacter helvus</name>
    <dbReference type="NCBI Taxonomy" id="2563444"/>
    <lineage>
        <taxon>Bacteria</taxon>
        <taxon>Pseudomonadati</taxon>
        <taxon>Bacteroidota</taxon>
        <taxon>Sphingobacteriia</taxon>
        <taxon>Sphingobacteriales</taxon>
        <taxon>Sphingobacteriaceae</taxon>
        <taxon>Pedobacter</taxon>
    </lineage>
</organism>
<comment type="caution">
    <text evidence="2">The sequence shown here is derived from an EMBL/GenBank/DDBJ whole genome shotgun (WGS) entry which is preliminary data.</text>
</comment>
<keyword evidence="1" id="KW-0812">Transmembrane</keyword>
<feature type="transmembrane region" description="Helical" evidence="1">
    <location>
        <begin position="124"/>
        <end position="147"/>
    </location>
</feature>
<gene>
    <name evidence="2" type="ORF">E5L68_016600</name>
</gene>